<dbReference type="EC" id="2.6.1.52" evidence="4"/>
<reference evidence="13" key="1">
    <citation type="journal article" date="2019" name="Int. J. Syst. Evol. Microbiol.">
        <title>The Global Catalogue of Microorganisms (GCM) 10K type strain sequencing project: providing services to taxonomists for standard genome sequencing and annotation.</title>
        <authorList>
            <consortium name="The Broad Institute Genomics Platform"/>
            <consortium name="The Broad Institute Genome Sequencing Center for Infectious Disease"/>
            <person name="Wu L."/>
            <person name="Ma J."/>
        </authorList>
    </citation>
    <scope>NUCLEOTIDE SEQUENCE [LARGE SCALE GENOMIC DNA]</scope>
    <source>
        <strain evidence="13">KCTC 52487</strain>
    </source>
</reference>
<evidence type="ECO:0000256" key="10">
    <source>
        <dbReference type="ARBA" id="ARBA00023299"/>
    </source>
</evidence>
<dbReference type="NCBIfam" id="TIGR01365">
    <property type="entry name" value="serC_2"/>
    <property type="match status" value="1"/>
</dbReference>
<dbReference type="NCBIfam" id="NF002841">
    <property type="entry name" value="PRK03080.1-2"/>
    <property type="match status" value="1"/>
</dbReference>
<dbReference type="InterPro" id="IPR022278">
    <property type="entry name" value="Pser_aminoTfrase"/>
</dbReference>
<evidence type="ECO:0000256" key="9">
    <source>
        <dbReference type="ARBA" id="ARBA00022898"/>
    </source>
</evidence>
<protein>
    <recommendedName>
        <fullName evidence="4">phosphoserine transaminase</fullName>
        <ecNumber evidence="4">2.6.1.52</ecNumber>
    </recommendedName>
</protein>
<comment type="caution">
    <text evidence="12">The sequence shown here is derived from an EMBL/GenBank/DDBJ whole genome shotgun (WGS) entry which is preliminary data.</text>
</comment>
<dbReference type="CDD" id="cd01494">
    <property type="entry name" value="AAT_I"/>
    <property type="match status" value="1"/>
</dbReference>
<dbReference type="EMBL" id="JBHRSV010000020">
    <property type="protein sequence ID" value="MFC2926672.1"/>
    <property type="molecule type" value="Genomic_DNA"/>
</dbReference>
<evidence type="ECO:0000256" key="4">
    <source>
        <dbReference type="ARBA" id="ARBA00013030"/>
    </source>
</evidence>
<dbReference type="RefSeq" id="WP_343164693.1">
    <property type="nucleotide sequence ID" value="NZ_JBHRSV010000020.1"/>
</dbReference>
<dbReference type="PANTHER" id="PTHR21152">
    <property type="entry name" value="AMINOTRANSFERASE CLASS V"/>
    <property type="match status" value="1"/>
</dbReference>
<dbReference type="Proteomes" id="UP001595379">
    <property type="component" value="Unassembled WGS sequence"/>
</dbReference>
<dbReference type="InterPro" id="IPR015422">
    <property type="entry name" value="PyrdxlP-dep_Trfase_small"/>
</dbReference>
<dbReference type="InterPro" id="IPR015421">
    <property type="entry name" value="PyrdxlP-dep_Trfase_major"/>
</dbReference>
<keyword evidence="5" id="KW-0963">Cytoplasm</keyword>
<evidence type="ECO:0000256" key="1">
    <source>
        <dbReference type="ARBA" id="ARBA00001933"/>
    </source>
</evidence>
<dbReference type="PIRSF" id="PIRSF000525">
    <property type="entry name" value="SerC"/>
    <property type="match status" value="1"/>
</dbReference>
<comment type="similarity">
    <text evidence="3">Belongs to the class-V pyridoxal-phosphate-dependent aminotransferase family. SerC subfamily.</text>
</comment>
<dbReference type="InterPro" id="IPR015424">
    <property type="entry name" value="PyrdxlP-dep_Trfase"/>
</dbReference>
<evidence type="ECO:0000256" key="11">
    <source>
        <dbReference type="ARBA" id="ARBA00049007"/>
    </source>
</evidence>
<dbReference type="InterPro" id="IPR006271">
    <property type="entry name" value="Pser_aminoTfrase_methanosarc"/>
</dbReference>
<keyword evidence="8 12" id="KW-0808">Transferase</keyword>
<comment type="catalytic activity">
    <reaction evidence="11">
        <text>O-phospho-L-serine + 2-oxoglutarate = 3-phosphooxypyruvate + L-glutamate</text>
        <dbReference type="Rhea" id="RHEA:14329"/>
        <dbReference type="ChEBI" id="CHEBI:16810"/>
        <dbReference type="ChEBI" id="CHEBI:18110"/>
        <dbReference type="ChEBI" id="CHEBI:29985"/>
        <dbReference type="ChEBI" id="CHEBI:57524"/>
        <dbReference type="EC" id="2.6.1.52"/>
    </reaction>
</comment>
<keyword evidence="9" id="KW-0663">Pyridoxal phosphate</keyword>
<dbReference type="SUPFAM" id="SSF53383">
    <property type="entry name" value="PLP-dependent transferases"/>
    <property type="match status" value="1"/>
</dbReference>
<evidence type="ECO:0000256" key="8">
    <source>
        <dbReference type="ARBA" id="ARBA00022679"/>
    </source>
</evidence>
<keyword evidence="7" id="KW-0028">Amino-acid biosynthesis</keyword>
<evidence type="ECO:0000313" key="12">
    <source>
        <dbReference type="EMBL" id="MFC2926672.1"/>
    </source>
</evidence>
<organism evidence="12 13">
    <name type="scientific">Hyphobacterium vulgare</name>
    <dbReference type="NCBI Taxonomy" id="1736751"/>
    <lineage>
        <taxon>Bacteria</taxon>
        <taxon>Pseudomonadati</taxon>
        <taxon>Pseudomonadota</taxon>
        <taxon>Alphaproteobacteria</taxon>
        <taxon>Maricaulales</taxon>
        <taxon>Maricaulaceae</taxon>
        <taxon>Hyphobacterium</taxon>
    </lineage>
</organism>
<evidence type="ECO:0000256" key="6">
    <source>
        <dbReference type="ARBA" id="ARBA00022576"/>
    </source>
</evidence>
<accession>A0ABV6ZZ39</accession>
<evidence type="ECO:0000256" key="7">
    <source>
        <dbReference type="ARBA" id="ARBA00022605"/>
    </source>
</evidence>
<dbReference type="GO" id="GO:0004648">
    <property type="term" value="F:O-phospho-L-serine:2-oxoglutarate aminotransferase activity"/>
    <property type="evidence" value="ECO:0007669"/>
    <property type="project" value="UniProtKB-EC"/>
</dbReference>
<proteinExistence type="inferred from homology"/>
<gene>
    <name evidence="12" type="ORF">ACFOOR_11195</name>
</gene>
<comment type="cofactor">
    <cofactor evidence="1">
        <name>pyridoxal 5'-phosphate</name>
        <dbReference type="ChEBI" id="CHEBI:597326"/>
    </cofactor>
</comment>
<comment type="pathway">
    <text evidence="2">Amino-acid biosynthesis; L-serine biosynthesis; L-serine from 3-phospho-D-glycerate: step 2/3.</text>
</comment>
<evidence type="ECO:0000256" key="2">
    <source>
        <dbReference type="ARBA" id="ARBA00005099"/>
    </source>
</evidence>
<evidence type="ECO:0000313" key="13">
    <source>
        <dbReference type="Proteomes" id="UP001595379"/>
    </source>
</evidence>
<evidence type="ECO:0000256" key="3">
    <source>
        <dbReference type="ARBA" id="ARBA00006904"/>
    </source>
</evidence>
<keyword evidence="10" id="KW-0718">Serine biosynthesis</keyword>
<dbReference type="Gene3D" id="3.90.1150.10">
    <property type="entry name" value="Aspartate Aminotransferase, domain 1"/>
    <property type="match status" value="1"/>
</dbReference>
<sequence length="387" mass="42553">MNETAKPHLRPFDPRFSCGPTKKHPGWSLDQLSNAALGRSHRSALAVSKLREAIDRTMALLEVPEGFRGAILGGSDTGAMEAAIWSLLGERPVDVFAWDTFGARWLKDVRDELKLKDANVHEARGGLTPDFSKARKNADIVFTWNATAAGAMIPDTDWIPDEREGLTLVDATSAAFALELDWSKIDVLTFSWQKAMGGEAQHGMIILSPRAIERLKTYTPSWPIPRMMQLKNADGLNEGLFEGKTLNTVSLLSTEDYLLSLKWAAKEGGLAALIARTRKNFAVLSNWVAATPWIDFLVEDTASRSPVSVTLKFADPDVTAMSQEEQWAITRKMASLLDRENAALDVAPHVSGVAGLRIWCGPTIEADDLAALGPWLDWAYVEARRAD</sequence>
<dbReference type="Gene3D" id="3.40.640.10">
    <property type="entry name" value="Type I PLP-dependent aspartate aminotransferase-like (Major domain)"/>
    <property type="match status" value="1"/>
</dbReference>
<keyword evidence="13" id="KW-1185">Reference proteome</keyword>
<dbReference type="PANTHER" id="PTHR21152:SF40">
    <property type="entry name" value="ALANINE--GLYOXYLATE AMINOTRANSFERASE"/>
    <property type="match status" value="1"/>
</dbReference>
<name>A0ABV6ZZ39_9PROT</name>
<evidence type="ECO:0000256" key="5">
    <source>
        <dbReference type="ARBA" id="ARBA00022490"/>
    </source>
</evidence>
<keyword evidence="6 12" id="KW-0032">Aminotransferase</keyword>